<name>A0ABS2XGC0_POLSP</name>
<feature type="non-terminal residue" evidence="3">
    <location>
        <position position="1"/>
    </location>
</feature>
<dbReference type="PANTHER" id="PTHR47595">
    <property type="entry name" value="HEAT SHOCK 70 KDA PROTEIN 14"/>
    <property type="match status" value="1"/>
</dbReference>
<sequence length="302" mass="34856">MWKNEETTLLLSVWADSEIQKQLMSAMRNIRVYEKIAKVLADNGFTRTPQQCRDKIKKLRVHYKNIKGSNNRKGNSRKTFLYYEQMDSVLGSRPVNELNEGLFNSSISTCVENATMKQHGTEQDNWRHSQSPEHPQMTARTPRCQDQQEGAGSSSSWLCGTPTAANRGRKRKSGVERELINYLRESDERYFKLQEKKLELARERHRNEMQEKCEDREANRQNDTLLIGVLSSLATSLGQNLDNAKIESSPKEQRSAIVALVKQLQEDLKSEHQQAMDTLKKMHDEKIALMSSFLDVLEQHTE</sequence>
<dbReference type="Proteomes" id="UP001166093">
    <property type="component" value="Unassembled WGS sequence"/>
</dbReference>
<evidence type="ECO:0000313" key="4">
    <source>
        <dbReference type="Proteomes" id="UP001166093"/>
    </source>
</evidence>
<dbReference type="InterPro" id="IPR044822">
    <property type="entry name" value="Myb_DNA-bind_4"/>
</dbReference>
<dbReference type="EMBL" id="JAAWVQ010029407">
    <property type="protein sequence ID" value="MBN3273278.1"/>
    <property type="molecule type" value="Genomic_DNA"/>
</dbReference>
<protein>
    <submittedName>
        <fullName evidence="3">ZSC32 protein</fullName>
    </submittedName>
</protein>
<proteinExistence type="predicted"/>
<gene>
    <name evidence="3" type="primary">Zscan32</name>
    <name evidence="3" type="ORF">GTO93_0018288</name>
</gene>
<evidence type="ECO:0000259" key="2">
    <source>
        <dbReference type="Pfam" id="PF13837"/>
    </source>
</evidence>
<feature type="domain" description="Myb/SANT-like DNA-binding" evidence="2">
    <location>
        <begin position="2"/>
        <end position="88"/>
    </location>
</feature>
<feature type="compositionally biased region" description="Polar residues" evidence="1">
    <location>
        <begin position="144"/>
        <end position="158"/>
    </location>
</feature>
<dbReference type="Pfam" id="PF13837">
    <property type="entry name" value="Myb_DNA-bind_4"/>
    <property type="match status" value="1"/>
</dbReference>
<comment type="caution">
    <text evidence="3">The sequence shown here is derived from an EMBL/GenBank/DDBJ whole genome shotgun (WGS) entry which is preliminary data.</text>
</comment>
<keyword evidence="4" id="KW-1185">Reference proteome</keyword>
<dbReference type="PANTHER" id="PTHR47595:SF1">
    <property type="entry name" value="MYB_SANT-LIKE DNA-BINDING DOMAIN-CONTAINING PROTEIN"/>
    <property type="match status" value="1"/>
</dbReference>
<evidence type="ECO:0000313" key="3">
    <source>
        <dbReference type="EMBL" id="MBN3273278.1"/>
    </source>
</evidence>
<feature type="compositionally biased region" description="Basic and acidic residues" evidence="1">
    <location>
        <begin position="119"/>
        <end position="131"/>
    </location>
</feature>
<feature type="region of interest" description="Disordered" evidence="1">
    <location>
        <begin position="117"/>
        <end position="174"/>
    </location>
</feature>
<reference evidence="3" key="1">
    <citation type="journal article" date="2021" name="Cell">
        <title>Tracing the genetic footprints of vertebrate landing in non-teleost ray-finned fishes.</title>
        <authorList>
            <person name="Bi X."/>
            <person name="Wang K."/>
            <person name="Yang L."/>
            <person name="Pan H."/>
            <person name="Jiang H."/>
            <person name="Wei Q."/>
            <person name="Fang M."/>
            <person name="Yu H."/>
            <person name="Zhu C."/>
            <person name="Cai Y."/>
            <person name="He Y."/>
            <person name="Gan X."/>
            <person name="Zeng H."/>
            <person name="Yu D."/>
            <person name="Zhu Y."/>
            <person name="Jiang H."/>
            <person name="Qiu Q."/>
            <person name="Yang H."/>
            <person name="Zhang Y.E."/>
            <person name="Wang W."/>
            <person name="Zhu M."/>
            <person name="He S."/>
            <person name="Zhang G."/>
        </authorList>
    </citation>
    <scope>NUCLEOTIDE SEQUENCE</scope>
    <source>
        <strain evidence="3">Pddl_001</strain>
    </source>
</reference>
<feature type="non-terminal residue" evidence="3">
    <location>
        <position position="302"/>
    </location>
</feature>
<organism evidence="3 4">
    <name type="scientific">Polyodon spathula</name>
    <name type="common">North American paddlefish</name>
    <name type="synonym">Squalus spathula</name>
    <dbReference type="NCBI Taxonomy" id="7913"/>
    <lineage>
        <taxon>Eukaryota</taxon>
        <taxon>Metazoa</taxon>
        <taxon>Chordata</taxon>
        <taxon>Craniata</taxon>
        <taxon>Vertebrata</taxon>
        <taxon>Euteleostomi</taxon>
        <taxon>Actinopterygii</taxon>
        <taxon>Chondrostei</taxon>
        <taxon>Acipenseriformes</taxon>
        <taxon>Polyodontidae</taxon>
        <taxon>Polyodon</taxon>
    </lineage>
</organism>
<accession>A0ABS2XGC0</accession>
<evidence type="ECO:0000256" key="1">
    <source>
        <dbReference type="SAM" id="MobiDB-lite"/>
    </source>
</evidence>
<dbReference type="Gene3D" id="1.10.10.60">
    <property type="entry name" value="Homeodomain-like"/>
    <property type="match status" value="1"/>
</dbReference>